<dbReference type="EMBL" id="CP036298">
    <property type="protein sequence ID" value="QDV22917.1"/>
    <property type="molecule type" value="Genomic_DNA"/>
</dbReference>
<organism evidence="1 2">
    <name type="scientific">Aureliella helgolandensis</name>
    <dbReference type="NCBI Taxonomy" id="2527968"/>
    <lineage>
        <taxon>Bacteria</taxon>
        <taxon>Pseudomonadati</taxon>
        <taxon>Planctomycetota</taxon>
        <taxon>Planctomycetia</taxon>
        <taxon>Pirellulales</taxon>
        <taxon>Pirellulaceae</taxon>
        <taxon>Aureliella</taxon>
    </lineage>
</organism>
<dbReference type="KEGG" id="ahel:Q31a_12100"/>
<name>A0A518G2S9_9BACT</name>
<dbReference type="AlphaFoldDB" id="A0A518G2S9"/>
<dbReference type="RefSeq" id="WP_145075211.1">
    <property type="nucleotide sequence ID" value="NZ_CP036298.1"/>
</dbReference>
<gene>
    <name evidence="1" type="ORF">Q31a_12100</name>
</gene>
<dbReference type="Proteomes" id="UP000318017">
    <property type="component" value="Chromosome"/>
</dbReference>
<reference evidence="1 2" key="1">
    <citation type="submission" date="2019-02" db="EMBL/GenBank/DDBJ databases">
        <title>Deep-cultivation of Planctomycetes and their phenomic and genomic characterization uncovers novel biology.</title>
        <authorList>
            <person name="Wiegand S."/>
            <person name="Jogler M."/>
            <person name="Boedeker C."/>
            <person name="Pinto D."/>
            <person name="Vollmers J."/>
            <person name="Rivas-Marin E."/>
            <person name="Kohn T."/>
            <person name="Peeters S.H."/>
            <person name="Heuer A."/>
            <person name="Rast P."/>
            <person name="Oberbeckmann S."/>
            <person name="Bunk B."/>
            <person name="Jeske O."/>
            <person name="Meyerdierks A."/>
            <person name="Storesund J.E."/>
            <person name="Kallscheuer N."/>
            <person name="Luecker S."/>
            <person name="Lage O.M."/>
            <person name="Pohl T."/>
            <person name="Merkel B.J."/>
            <person name="Hornburger P."/>
            <person name="Mueller R.-W."/>
            <person name="Bruemmer F."/>
            <person name="Labrenz M."/>
            <person name="Spormann A.M."/>
            <person name="Op den Camp H."/>
            <person name="Overmann J."/>
            <person name="Amann R."/>
            <person name="Jetten M.S.M."/>
            <person name="Mascher T."/>
            <person name="Medema M.H."/>
            <person name="Devos D.P."/>
            <person name="Kaster A.-K."/>
            <person name="Ovreas L."/>
            <person name="Rohde M."/>
            <person name="Galperin M.Y."/>
            <person name="Jogler C."/>
        </authorList>
    </citation>
    <scope>NUCLEOTIDE SEQUENCE [LARGE SCALE GENOMIC DNA]</scope>
    <source>
        <strain evidence="1 2">Q31a</strain>
    </source>
</reference>
<protein>
    <submittedName>
        <fullName evidence="1">Uncharacterized protein</fullName>
    </submittedName>
</protein>
<keyword evidence="2" id="KW-1185">Reference proteome</keyword>
<proteinExistence type="predicted"/>
<sequence>MHGLRHSFELVFRFADTQTDSNTQDVHLGAFGTILVPEESDLIGKELQIVAVPRKHAGRFEPTELLSTPKTLVAGANPLTVDDLVECGAAGRVLMRVNSAVDADSNLVLLWKS</sequence>
<accession>A0A518G2S9</accession>
<evidence type="ECO:0000313" key="1">
    <source>
        <dbReference type="EMBL" id="QDV22917.1"/>
    </source>
</evidence>
<evidence type="ECO:0000313" key="2">
    <source>
        <dbReference type="Proteomes" id="UP000318017"/>
    </source>
</evidence>